<accession>A0AAD4K174</accession>
<evidence type="ECO:0000313" key="7">
    <source>
        <dbReference type="Proteomes" id="UP001200034"/>
    </source>
</evidence>
<evidence type="ECO:0000259" key="5">
    <source>
        <dbReference type="Pfam" id="PF16979"/>
    </source>
</evidence>
<dbReference type="EMBL" id="JAJJHW010002585">
    <property type="protein sequence ID" value="KAH8370559.1"/>
    <property type="molecule type" value="Genomic_DNA"/>
</dbReference>
<dbReference type="GO" id="GO:0005886">
    <property type="term" value="C:plasma membrane"/>
    <property type="evidence" value="ECO:0007669"/>
    <property type="project" value="TreeGrafter"/>
</dbReference>
<evidence type="ECO:0000259" key="4">
    <source>
        <dbReference type="Pfam" id="PF16978"/>
    </source>
</evidence>
<dbReference type="Gene3D" id="2.30.29.30">
    <property type="entry name" value="Pleckstrin-homology domain (PH domain)/Phosphotyrosine-binding domain (PTB)"/>
    <property type="match status" value="1"/>
</dbReference>
<comment type="similarity">
    <text evidence="1">Belongs to the SIN1 family.</text>
</comment>
<dbReference type="InterPro" id="IPR008828">
    <property type="entry name" value="Sin1/Avo1"/>
</dbReference>
<evidence type="ECO:0000313" key="6">
    <source>
        <dbReference type="EMBL" id="KAH8370559.1"/>
    </source>
</evidence>
<dbReference type="GO" id="GO:0005546">
    <property type="term" value="F:phosphatidylinositol-4,5-bisphosphate binding"/>
    <property type="evidence" value="ECO:0007669"/>
    <property type="project" value="TreeGrafter"/>
</dbReference>
<dbReference type="InterPro" id="IPR032679">
    <property type="entry name" value="Sin1_N"/>
</dbReference>
<gene>
    <name evidence="6" type="ORF">KR093_004045</name>
</gene>
<keyword evidence="7" id="KW-1185">Reference proteome</keyword>
<dbReference type="InterPro" id="IPR011993">
    <property type="entry name" value="PH-like_dom_sf"/>
</dbReference>
<dbReference type="GO" id="GO:0005737">
    <property type="term" value="C:cytoplasm"/>
    <property type="evidence" value="ECO:0007669"/>
    <property type="project" value="TreeGrafter"/>
</dbReference>
<comment type="caution">
    <text evidence="6">The sequence shown here is derived from an EMBL/GenBank/DDBJ whole genome shotgun (WGS) entry which is preliminary data.</text>
</comment>
<reference evidence="6" key="1">
    <citation type="journal article" date="2021" name="Mol. Ecol. Resour.">
        <title>Phylogenomic analyses of the genus Drosophila reveals genomic signals of climate adaptation.</title>
        <authorList>
            <person name="Li F."/>
            <person name="Rane R.V."/>
            <person name="Luria V."/>
            <person name="Xiong Z."/>
            <person name="Chen J."/>
            <person name="Li Z."/>
            <person name="Catullo R.A."/>
            <person name="Griffin P.C."/>
            <person name="Schiffer M."/>
            <person name="Pearce S."/>
            <person name="Lee S.F."/>
            <person name="McElroy K."/>
            <person name="Stocker A."/>
            <person name="Shirriffs J."/>
            <person name="Cockerell F."/>
            <person name="Coppin C."/>
            <person name="Sgro C.M."/>
            <person name="Karger A."/>
            <person name="Cain J.W."/>
            <person name="Weber J.A."/>
            <person name="Santpere G."/>
            <person name="Kirschner M.W."/>
            <person name="Hoffmann A.A."/>
            <person name="Oakeshott J.G."/>
            <person name="Zhang G."/>
        </authorList>
    </citation>
    <scope>NUCLEOTIDE SEQUENCE</scope>
    <source>
        <strain evidence="6">BGI-SZ-2011g</strain>
    </source>
</reference>
<dbReference type="AlphaFoldDB" id="A0AAD4K174"/>
<protein>
    <recommendedName>
        <fullName evidence="8">Stress-activated map kinase-interacting protein 1</fullName>
    </recommendedName>
</protein>
<dbReference type="InterPro" id="IPR031567">
    <property type="entry name" value="CRIM_dom"/>
</dbReference>
<dbReference type="Pfam" id="PF16978">
    <property type="entry name" value="CRIM"/>
    <property type="match status" value="1"/>
</dbReference>
<feature type="compositionally biased region" description="Low complexity" evidence="2">
    <location>
        <begin position="189"/>
        <end position="205"/>
    </location>
</feature>
<feature type="compositionally biased region" description="Basic and acidic residues" evidence="2">
    <location>
        <begin position="206"/>
        <end position="224"/>
    </location>
</feature>
<dbReference type="PANTHER" id="PTHR13335">
    <property type="entry name" value="TARGET OF RAPAMYCIN COMPLEX 2 SUBUNIT MAPKAP1"/>
    <property type="match status" value="1"/>
</dbReference>
<dbReference type="InterPro" id="IPR031313">
    <property type="entry name" value="Sin1_PH_dom"/>
</dbReference>
<evidence type="ECO:0000259" key="3">
    <source>
        <dbReference type="Pfam" id="PF05422"/>
    </source>
</evidence>
<dbReference type="Pfam" id="PF05422">
    <property type="entry name" value="SIN1"/>
    <property type="match status" value="1"/>
</dbReference>
<feature type="domain" description="CRIM" evidence="4">
    <location>
        <begin position="221"/>
        <end position="347"/>
    </location>
</feature>
<feature type="domain" description="SIN1-type PH" evidence="5">
    <location>
        <begin position="425"/>
        <end position="582"/>
    </location>
</feature>
<feature type="domain" description="Sin1 N-terminal" evidence="3">
    <location>
        <begin position="18"/>
        <end position="181"/>
    </location>
</feature>
<organism evidence="6 7">
    <name type="scientific">Drosophila rubida</name>
    <dbReference type="NCBI Taxonomy" id="30044"/>
    <lineage>
        <taxon>Eukaryota</taxon>
        <taxon>Metazoa</taxon>
        <taxon>Ecdysozoa</taxon>
        <taxon>Arthropoda</taxon>
        <taxon>Hexapoda</taxon>
        <taxon>Insecta</taxon>
        <taxon>Pterygota</taxon>
        <taxon>Neoptera</taxon>
        <taxon>Endopterygota</taxon>
        <taxon>Diptera</taxon>
        <taxon>Brachycera</taxon>
        <taxon>Muscomorpha</taxon>
        <taxon>Ephydroidea</taxon>
        <taxon>Drosophilidae</taxon>
        <taxon>Drosophila</taxon>
    </lineage>
</organism>
<name>A0AAD4K174_9MUSC</name>
<feature type="region of interest" description="Disordered" evidence="2">
    <location>
        <begin position="175"/>
        <end position="232"/>
    </location>
</feature>
<evidence type="ECO:0008006" key="8">
    <source>
        <dbReference type="Google" id="ProtNLM"/>
    </source>
</evidence>
<sequence>MATYSNQHWLLSHIRNSFISTDDTGICETVMLSDDMPKHYLRKFQTATTTMDAHRRSSHRAQAAQQRNSVTKPPDTATPTPRSAPLQHMVPPRIADQPLHEVDFYCYPGLDLSDDEDLDMSTHSFDIQMYPEVGAHRFRSNTAQKLEKLDIAKRKAARIKSVNYNEEVLPPDREDFFMKKPVNGRPTQKPSTSNATATATKAAVPKAEKTSEDDLSDEGVKSKLSEQLAKSPKQTQNRFIQYARFDGTAQVGMPTKRINVYVNMLPEPDRNYPLKICVLSTAKIIEVIGLVCYKTTLQYPDAVQLKSVQHYALYMTEDNDDMDDFPPLDNREPCSKFGFSHLTLAERRPLAPVTRIDYQQGTKSITSMDEKTAAAAARALENINLNGDVTDGARGGAGGGDSPQDHVKEYEKRLLNHNDMLEAPMHRTYRLSIIDKRFFKCDVTLSVSGERIEIDQHKNAKFWAQRKPVSTPMDLVAHCEIVEQRQLKALLRIWLKSNSSSGMSSSCTSAPISASITSLNAGSNTTGIAHSPGSPGHYPSHSSHSPFGLMGSMSNIRFKHYDFDTDVHTAEQIRNKLNCILEIRSSDIRREFLHQRVRKQEKQQAKRQLKL</sequence>
<dbReference type="GO" id="GO:0031932">
    <property type="term" value="C:TORC2 complex"/>
    <property type="evidence" value="ECO:0007669"/>
    <property type="project" value="InterPro"/>
</dbReference>
<evidence type="ECO:0000256" key="1">
    <source>
        <dbReference type="ARBA" id="ARBA00009407"/>
    </source>
</evidence>
<evidence type="ECO:0000256" key="2">
    <source>
        <dbReference type="SAM" id="MobiDB-lite"/>
    </source>
</evidence>
<dbReference type="Pfam" id="PF16979">
    <property type="entry name" value="SIN1_PH"/>
    <property type="match status" value="1"/>
</dbReference>
<dbReference type="GO" id="GO:0038203">
    <property type="term" value="P:TORC2 signaling"/>
    <property type="evidence" value="ECO:0007669"/>
    <property type="project" value="TreeGrafter"/>
</dbReference>
<dbReference type="Proteomes" id="UP001200034">
    <property type="component" value="Unassembled WGS sequence"/>
</dbReference>
<feature type="region of interest" description="Disordered" evidence="2">
    <location>
        <begin position="49"/>
        <end position="88"/>
    </location>
</feature>
<proteinExistence type="inferred from homology"/>
<dbReference type="PANTHER" id="PTHR13335:SF1">
    <property type="entry name" value="TARGET OF RAPAMYCIN COMPLEX 2 SUBUNIT MAPKAP1"/>
    <property type="match status" value="1"/>
</dbReference>